<keyword evidence="2" id="KW-1185">Reference proteome</keyword>
<proteinExistence type="predicted"/>
<name>A0A1U9YZI6_9HYPH</name>
<sequence>MIMAASLAAPGSIAAGKPGCAPAYGVDPCALAAVN</sequence>
<dbReference type="AlphaFoldDB" id="A0A1U9YZI6"/>
<evidence type="ECO:0000313" key="2">
    <source>
        <dbReference type="Proteomes" id="UP000191135"/>
    </source>
</evidence>
<gene>
    <name evidence="1" type="ORF">Mame_01468</name>
</gene>
<organism evidence="1 2">
    <name type="scientific">Martelella mediterranea DSM 17316</name>
    <dbReference type="NCBI Taxonomy" id="1122214"/>
    <lineage>
        <taxon>Bacteria</taxon>
        <taxon>Pseudomonadati</taxon>
        <taxon>Pseudomonadota</taxon>
        <taxon>Alphaproteobacteria</taxon>
        <taxon>Hyphomicrobiales</taxon>
        <taxon>Aurantimonadaceae</taxon>
        <taxon>Martelella</taxon>
    </lineage>
</organism>
<protein>
    <submittedName>
        <fullName evidence="1">Uncharacterized protein</fullName>
    </submittedName>
</protein>
<dbReference type="Proteomes" id="UP000191135">
    <property type="component" value="Chromosome"/>
</dbReference>
<dbReference type="EMBL" id="CP020330">
    <property type="protein sequence ID" value="AQZ50828.1"/>
    <property type="molecule type" value="Genomic_DNA"/>
</dbReference>
<dbReference type="STRING" id="1122214.Mame_01468"/>
<dbReference type="KEGG" id="mmed:Mame_01468"/>
<accession>A0A1U9YZI6</accession>
<evidence type="ECO:0000313" key="1">
    <source>
        <dbReference type="EMBL" id="AQZ50828.1"/>
    </source>
</evidence>
<reference evidence="1 2" key="1">
    <citation type="submission" date="2017-03" db="EMBL/GenBank/DDBJ databases">
        <title>Foreign affairs: Plasmid Transfer between Roseobacters and Rhizobia.</title>
        <authorList>
            <person name="Bartling P."/>
            <person name="Bunk B."/>
            <person name="Overmann J."/>
            <person name="Brinkmann H."/>
            <person name="Petersen J."/>
        </authorList>
    </citation>
    <scope>NUCLEOTIDE SEQUENCE [LARGE SCALE GENOMIC DNA]</scope>
    <source>
        <strain evidence="1 2">MACL11</strain>
    </source>
</reference>